<dbReference type="FunFam" id="3.10.10.10:FF:000007">
    <property type="entry name" value="Retrovirus-related Pol polyprotein from transposon 17.6-like Protein"/>
    <property type="match status" value="1"/>
</dbReference>
<dbReference type="GO" id="GO:0008233">
    <property type="term" value="F:peptidase activity"/>
    <property type="evidence" value="ECO:0007669"/>
    <property type="project" value="UniProtKB-KW"/>
</dbReference>
<dbReference type="CDD" id="cd01647">
    <property type="entry name" value="RT_LTR"/>
    <property type="match status" value="1"/>
</dbReference>
<dbReference type="PROSITE" id="PS50994">
    <property type="entry name" value="INTEGRASE"/>
    <property type="match status" value="1"/>
</dbReference>
<dbReference type="Pfam" id="PF00665">
    <property type="entry name" value="rve"/>
    <property type="match status" value="1"/>
</dbReference>
<dbReference type="EC" id="3.1.26.4" evidence="2"/>
<keyword evidence="7" id="KW-0255">Endonuclease</keyword>
<evidence type="ECO:0000313" key="14">
    <source>
        <dbReference type="EMBL" id="CAB3264537.1"/>
    </source>
</evidence>
<evidence type="ECO:0000256" key="7">
    <source>
        <dbReference type="ARBA" id="ARBA00022759"/>
    </source>
</evidence>
<dbReference type="InterPro" id="IPR036397">
    <property type="entry name" value="RNaseH_sf"/>
</dbReference>
<dbReference type="Gene3D" id="1.10.340.70">
    <property type="match status" value="1"/>
</dbReference>
<keyword evidence="8" id="KW-0378">Hydrolase</keyword>
<protein>
    <recommendedName>
        <fullName evidence="11">Gypsy retrotransposon integrase-like protein 1</fullName>
        <ecNumber evidence="2">3.1.26.4</ecNumber>
    </recommendedName>
</protein>
<evidence type="ECO:0000256" key="1">
    <source>
        <dbReference type="ARBA" id="ARBA00010879"/>
    </source>
</evidence>
<dbReference type="EMBL" id="LR788675">
    <property type="protein sequence ID" value="CAB3264537.1"/>
    <property type="molecule type" value="mRNA"/>
</dbReference>
<accession>A0A6F9DM78</accession>
<proteinExistence type="evidence at transcript level"/>
<keyword evidence="10" id="KW-0511">Multifunctional enzyme</keyword>
<dbReference type="PANTHER" id="PTHR37984">
    <property type="entry name" value="PROTEIN CBG26694"/>
    <property type="match status" value="1"/>
</dbReference>
<dbReference type="InterPro" id="IPR012337">
    <property type="entry name" value="RNaseH-like_sf"/>
</dbReference>
<dbReference type="AlphaFoldDB" id="A0A6F9DM78"/>
<organism evidence="14">
    <name type="scientific">Phallusia mammillata</name>
    <dbReference type="NCBI Taxonomy" id="59560"/>
    <lineage>
        <taxon>Eukaryota</taxon>
        <taxon>Metazoa</taxon>
        <taxon>Chordata</taxon>
        <taxon>Tunicata</taxon>
        <taxon>Ascidiacea</taxon>
        <taxon>Phlebobranchia</taxon>
        <taxon>Ascidiidae</taxon>
        <taxon>Phallusia</taxon>
    </lineage>
</organism>
<dbReference type="GO" id="GO:0006508">
    <property type="term" value="P:proteolysis"/>
    <property type="evidence" value="ECO:0007669"/>
    <property type="project" value="UniProtKB-KW"/>
</dbReference>
<dbReference type="PROSITE" id="PS50878">
    <property type="entry name" value="RT_POL"/>
    <property type="match status" value="1"/>
</dbReference>
<dbReference type="Gene3D" id="3.10.10.10">
    <property type="entry name" value="HIV Type 1 Reverse Transcriptase, subunit A, domain 1"/>
    <property type="match status" value="1"/>
</dbReference>
<comment type="similarity">
    <text evidence="1">Belongs to the beta type-B retroviral polymerase family. HERV class-II K(HML-2) pol subfamily.</text>
</comment>
<evidence type="ECO:0000259" key="12">
    <source>
        <dbReference type="PROSITE" id="PS50878"/>
    </source>
</evidence>
<dbReference type="InterPro" id="IPR041588">
    <property type="entry name" value="Integrase_H2C2"/>
</dbReference>
<dbReference type="InterPro" id="IPR041577">
    <property type="entry name" value="RT_RNaseH_2"/>
</dbReference>
<dbReference type="Pfam" id="PF00078">
    <property type="entry name" value="RVT_1"/>
    <property type="match status" value="1"/>
</dbReference>
<dbReference type="InterPro" id="IPR000477">
    <property type="entry name" value="RT_dom"/>
</dbReference>
<dbReference type="Gene3D" id="3.30.420.10">
    <property type="entry name" value="Ribonuclease H-like superfamily/Ribonuclease H"/>
    <property type="match status" value="1"/>
</dbReference>
<dbReference type="GO" id="GO:0015074">
    <property type="term" value="P:DNA integration"/>
    <property type="evidence" value="ECO:0007669"/>
    <property type="project" value="InterPro"/>
</dbReference>
<keyword evidence="4" id="KW-0808">Transferase</keyword>
<evidence type="ECO:0000256" key="2">
    <source>
        <dbReference type="ARBA" id="ARBA00012180"/>
    </source>
</evidence>
<dbReference type="InterPro" id="IPR043502">
    <property type="entry name" value="DNA/RNA_pol_sf"/>
</dbReference>
<evidence type="ECO:0000256" key="5">
    <source>
        <dbReference type="ARBA" id="ARBA00022695"/>
    </source>
</evidence>
<evidence type="ECO:0000256" key="8">
    <source>
        <dbReference type="ARBA" id="ARBA00022801"/>
    </source>
</evidence>
<dbReference type="GO" id="GO:0003964">
    <property type="term" value="F:RNA-directed DNA polymerase activity"/>
    <property type="evidence" value="ECO:0007669"/>
    <property type="project" value="UniProtKB-KW"/>
</dbReference>
<dbReference type="FunFam" id="3.30.70.270:FF:000020">
    <property type="entry name" value="Transposon Tf2-6 polyprotein-like Protein"/>
    <property type="match status" value="1"/>
</dbReference>
<evidence type="ECO:0000256" key="4">
    <source>
        <dbReference type="ARBA" id="ARBA00022679"/>
    </source>
</evidence>
<evidence type="ECO:0000259" key="13">
    <source>
        <dbReference type="PROSITE" id="PS50994"/>
    </source>
</evidence>
<evidence type="ECO:0000256" key="3">
    <source>
        <dbReference type="ARBA" id="ARBA00022670"/>
    </source>
</evidence>
<keyword evidence="6" id="KW-0540">Nuclease</keyword>
<dbReference type="GO" id="GO:0004523">
    <property type="term" value="F:RNA-DNA hybrid ribonuclease activity"/>
    <property type="evidence" value="ECO:0007669"/>
    <property type="project" value="UniProtKB-EC"/>
</dbReference>
<keyword evidence="3" id="KW-0645">Protease</keyword>
<dbReference type="SUPFAM" id="SSF53098">
    <property type="entry name" value="Ribonuclease H-like"/>
    <property type="match status" value="1"/>
</dbReference>
<gene>
    <name evidence="14" type="primary">Nynrin-009</name>
</gene>
<keyword evidence="5" id="KW-0548">Nucleotidyltransferase</keyword>
<dbReference type="InterPro" id="IPR043128">
    <property type="entry name" value="Rev_trsase/Diguanyl_cyclase"/>
</dbReference>
<keyword evidence="9" id="KW-0695">RNA-directed DNA polymerase</keyword>
<dbReference type="CDD" id="cd09274">
    <property type="entry name" value="RNase_HI_RT_Ty3"/>
    <property type="match status" value="1"/>
</dbReference>
<dbReference type="InterPro" id="IPR050951">
    <property type="entry name" value="Retrovirus_Pol_polyprotein"/>
</dbReference>
<feature type="domain" description="Reverse transcriptase" evidence="12">
    <location>
        <begin position="171"/>
        <end position="349"/>
    </location>
</feature>
<dbReference type="Gene3D" id="3.30.70.270">
    <property type="match status" value="2"/>
</dbReference>
<evidence type="ECO:0000256" key="9">
    <source>
        <dbReference type="ARBA" id="ARBA00022918"/>
    </source>
</evidence>
<dbReference type="Pfam" id="PF17921">
    <property type="entry name" value="Integrase_H2C2"/>
    <property type="match status" value="1"/>
</dbReference>
<feature type="domain" description="Integrase catalytic" evidence="13">
    <location>
        <begin position="697"/>
        <end position="868"/>
    </location>
</feature>
<evidence type="ECO:0000256" key="10">
    <source>
        <dbReference type="ARBA" id="ARBA00023268"/>
    </source>
</evidence>
<dbReference type="GO" id="GO:0003676">
    <property type="term" value="F:nucleic acid binding"/>
    <property type="evidence" value="ECO:0007669"/>
    <property type="project" value="InterPro"/>
</dbReference>
<reference evidence="14" key="1">
    <citation type="submission" date="2020-04" db="EMBL/GenBank/DDBJ databases">
        <authorList>
            <person name="Neveu A P."/>
        </authorList>
    </citation>
    <scope>NUCLEOTIDE SEQUENCE</scope>
    <source>
        <tissue evidence="14">Whole embryo</tissue>
    </source>
</reference>
<evidence type="ECO:0000256" key="6">
    <source>
        <dbReference type="ARBA" id="ARBA00022722"/>
    </source>
</evidence>
<dbReference type="SUPFAM" id="SSF56672">
    <property type="entry name" value="DNA/RNA polymerases"/>
    <property type="match status" value="1"/>
</dbReference>
<dbReference type="InterPro" id="IPR001584">
    <property type="entry name" value="Integrase_cat-core"/>
</dbReference>
<evidence type="ECO:0000256" key="11">
    <source>
        <dbReference type="ARBA" id="ARBA00039658"/>
    </source>
</evidence>
<name>A0A6F9DM78_9ASCI</name>
<dbReference type="Pfam" id="PF17919">
    <property type="entry name" value="RT_RNaseH_2"/>
    <property type="match status" value="1"/>
</dbReference>
<sequence length="1040" mass="118384">MKCALGNEFQSYGEVELSLNFNFGRFTWTFLVCDVDSCILGADFLNNFDLLVDVKGGRLLRRKKAKGKKPANRSLAVENSCFVQSQGQVAQTCKIADVSVAPKDVDCAQDDRYRRILKQFPELTQQISVDRPVKHNVMHRIVTSGRPVSCRPRRLSPEALRVAREHFAKLEKQGIVRPSTSPWSSALHCVPKRDNTLRFVGDFRHLNVLTENDTYPLPYLRDFCNNLHGKRVFSSIDLLSAYYQVPVHPDSIPKTAIVTPFGSFEFCRLPFGLKCAGQTFQRYINRVVSGFEEFCFAYVDDLLIASVDEQEHERHLKLLFQRLTDYGILINEKKTHLGKTELNFLGHRITKDGLKPLKDRVEAIRNFPRPETVTQLRSFLGIFNFYRRFIPHASDTLRHLNVMLGNEPKNCKKHLEWKLEAVKAFDDIKEMFSDRVLLHYPLINGRFSLVCDASNFAVGASLNQYNKGVWEPIAFFSKALSSAQRNYSTFDRELLGIYLAIKHFKDILQGRNFNVVSDHMPLVKAFRSNSSNFTPRQHRYMDYIAQYASDVEFLSGFQNVVADGLSRIEVNAISLADDLLSLNDLALQQQDSEFRESLQELYGSLELTERQVPNSDLKLIGDVSTGNFRPIVPLALRKRAFMTLHGLSHPGVKATRRLIGSRFVWHGLNQDVNEWSKNCLECQRCKVKRHVRAPLGHYIEPTGRFQDVNLDIVGPLPLCDGYSYLLTCCCRFSRWFEAIPLPNVTATTVTNAFLLHWVARFGAPLRCTSDRGKQFTSETFNDFCTQFGIKLQQTTAYRPESNGYIEIQHKYLKSALKAHSQPLNWHSNLGLVLLGLRSVHKPDIDACAAELVYGQTLRLPGEFFEEIAPDVSIADYSKRLTAFMSHLNFAKRKPQRQVNVYVDPELANCTHVFVRVQAKKGTLYPAYDGPFKVLNKHPKFFTLAMNGRENTVTVDRLKVANLPTIEGITDATVLSRPPVDTSVTETIPILTSPTVYIDSRVDTGDLSNTSASAPPIEISEQDPHITRRGRIIRKPLRFRD</sequence>
<dbReference type="PANTHER" id="PTHR37984:SF5">
    <property type="entry name" value="PROTEIN NYNRIN-LIKE"/>
    <property type="match status" value="1"/>
</dbReference>